<reference evidence="1" key="1">
    <citation type="submission" date="2014-09" db="EMBL/GenBank/DDBJ databases">
        <authorList>
            <person name="Magalhaes I.L.F."/>
            <person name="Oliveira U."/>
            <person name="Santos F.R."/>
            <person name="Vidigal T.H.D.A."/>
            <person name="Brescovit A.D."/>
            <person name="Santos A.J."/>
        </authorList>
    </citation>
    <scope>NUCLEOTIDE SEQUENCE</scope>
    <source>
        <tissue evidence="1">Shoot tissue taken approximately 20 cm above the soil surface</tissue>
    </source>
</reference>
<protein>
    <submittedName>
        <fullName evidence="1">Uncharacterized protein</fullName>
    </submittedName>
</protein>
<organism evidence="1">
    <name type="scientific">Arundo donax</name>
    <name type="common">Giant reed</name>
    <name type="synonym">Donax arundinaceus</name>
    <dbReference type="NCBI Taxonomy" id="35708"/>
    <lineage>
        <taxon>Eukaryota</taxon>
        <taxon>Viridiplantae</taxon>
        <taxon>Streptophyta</taxon>
        <taxon>Embryophyta</taxon>
        <taxon>Tracheophyta</taxon>
        <taxon>Spermatophyta</taxon>
        <taxon>Magnoliopsida</taxon>
        <taxon>Liliopsida</taxon>
        <taxon>Poales</taxon>
        <taxon>Poaceae</taxon>
        <taxon>PACMAD clade</taxon>
        <taxon>Arundinoideae</taxon>
        <taxon>Arundineae</taxon>
        <taxon>Arundo</taxon>
    </lineage>
</organism>
<dbReference type="EMBL" id="GBRH01261984">
    <property type="protein sequence ID" value="JAD35911.1"/>
    <property type="molecule type" value="Transcribed_RNA"/>
</dbReference>
<sequence>MELRGTADLVRSLQRSFPVLSSALATGQ</sequence>
<name>A0A0A8ZAS2_ARUDO</name>
<dbReference type="AlphaFoldDB" id="A0A0A8ZAS2"/>
<accession>A0A0A8ZAS2</accession>
<proteinExistence type="predicted"/>
<evidence type="ECO:0000313" key="1">
    <source>
        <dbReference type="EMBL" id="JAD35911.1"/>
    </source>
</evidence>
<reference evidence="1" key="2">
    <citation type="journal article" date="2015" name="Data Brief">
        <title>Shoot transcriptome of the giant reed, Arundo donax.</title>
        <authorList>
            <person name="Barrero R.A."/>
            <person name="Guerrero F.D."/>
            <person name="Moolhuijzen P."/>
            <person name="Goolsby J.A."/>
            <person name="Tidwell J."/>
            <person name="Bellgard S.E."/>
            <person name="Bellgard M.I."/>
        </authorList>
    </citation>
    <scope>NUCLEOTIDE SEQUENCE</scope>
    <source>
        <tissue evidence="1">Shoot tissue taken approximately 20 cm above the soil surface</tissue>
    </source>
</reference>